<keyword evidence="4 9" id="KW-1003">Cell membrane</keyword>
<feature type="transmembrane region" description="Helical" evidence="9">
    <location>
        <begin position="142"/>
        <end position="172"/>
    </location>
</feature>
<evidence type="ECO:0000313" key="12">
    <source>
        <dbReference type="Proteomes" id="UP000253506"/>
    </source>
</evidence>
<evidence type="ECO:0000256" key="4">
    <source>
        <dbReference type="ARBA" id="ARBA00022475"/>
    </source>
</evidence>
<proteinExistence type="inferred from homology"/>
<keyword evidence="5 9" id="KW-0812">Transmembrane</keyword>
<dbReference type="PROSITE" id="PS51012">
    <property type="entry name" value="ABC_TM2"/>
    <property type="match status" value="1"/>
</dbReference>
<comment type="caution">
    <text evidence="11">The sequence shown here is derived from an EMBL/GenBank/DDBJ whole genome shotgun (WGS) entry which is preliminary data.</text>
</comment>
<dbReference type="InterPro" id="IPR013525">
    <property type="entry name" value="ABC2_TM"/>
</dbReference>
<comment type="subcellular location">
    <subcellularLocation>
        <location evidence="9">Cell inner membrane</location>
        <topology evidence="9">Multi-pass membrane protein</topology>
    </subcellularLocation>
    <subcellularLocation>
        <location evidence="1">Cell membrane</location>
        <topology evidence="1">Multi-pass membrane protein</topology>
    </subcellularLocation>
</comment>
<evidence type="ECO:0000259" key="10">
    <source>
        <dbReference type="PROSITE" id="PS51012"/>
    </source>
</evidence>
<dbReference type="GO" id="GO:0015774">
    <property type="term" value="P:polysaccharide transport"/>
    <property type="evidence" value="ECO:0007669"/>
    <property type="project" value="UniProtKB-KW"/>
</dbReference>
<evidence type="ECO:0000256" key="1">
    <source>
        <dbReference type="ARBA" id="ARBA00004651"/>
    </source>
</evidence>
<evidence type="ECO:0000256" key="9">
    <source>
        <dbReference type="RuleBase" id="RU361157"/>
    </source>
</evidence>
<evidence type="ECO:0000256" key="8">
    <source>
        <dbReference type="ARBA" id="ARBA00023136"/>
    </source>
</evidence>
<comment type="similarity">
    <text evidence="2 9">Belongs to the ABC-2 integral membrane protein family.</text>
</comment>
<keyword evidence="8 9" id="KW-0472">Membrane</keyword>
<feature type="transmembrane region" description="Helical" evidence="9">
    <location>
        <begin position="109"/>
        <end position="136"/>
    </location>
</feature>
<dbReference type="RefSeq" id="WP_114412560.1">
    <property type="nucleotide sequence ID" value="NZ_QPJQ01000023.1"/>
</dbReference>
<evidence type="ECO:0000313" key="11">
    <source>
        <dbReference type="EMBL" id="RCX00362.1"/>
    </source>
</evidence>
<feature type="transmembrane region" description="Helical" evidence="9">
    <location>
        <begin position="235"/>
        <end position="253"/>
    </location>
</feature>
<dbReference type="Pfam" id="PF01061">
    <property type="entry name" value="ABC2_membrane"/>
    <property type="match status" value="1"/>
</dbReference>
<dbReference type="InterPro" id="IPR047817">
    <property type="entry name" value="ABC2_TM_bact-type"/>
</dbReference>
<dbReference type="Proteomes" id="UP000253506">
    <property type="component" value="Unassembled WGS sequence"/>
</dbReference>
<name>A0A368ZTP2_9GAMM</name>
<keyword evidence="7" id="KW-0762">Sugar transport</keyword>
<evidence type="ECO:0000256" key="2">
    <source>
        <dbReference type="ARBA" id="ARBA00007783"/>
    </source>
</evidence>
<feature type="transmembrane region" description="Helical" evidence="9">
    <location>
        <begin position="66"/>
        <end position="84"/>
    </location>
</feature>
<evidence type="ECO:0000256" key="7">
    <source>
        <dbReference type="ARBA" id="ARBA00023047"/>
    </source>
</evidence>
<dbReference type="PANTHER" id="PTHR30413">
    <property type="entry name" value="INNER MEMBRANE TRANSPORT PERMEASE"/>
    <property type="match status" value="1"/>
</dbReference>
<protein>
    <recommendedName>
        <fullName evidence="9">Transport permease protein</fullName>
    </recommendedName>
</protein>
<dbReference type="OrthoDB" id="9786910at2"/>
<dbReference type="GO" id="GO:0005886">
    <property type="term" value="C:plasma membrane"/>
    <property type="evidence" value="ECO:0007669"/>
    <property type="project" value="UniProtKB-SubCell"/>
</dbReference>
<dbReference type="PANTHER" id="PTHR30413:SF10">
    <property type="entry name" value="CAPSULE POLYSACCHARIDE EXPORT INNER-MEMBRANE PROTEIN CTRC"/>
    <property type="match status" value="1"/>
</dbReference>
<dbReference type="GO" id="GO:0015920">
    <property type="term" value="P:lipopolysaccharide transport"/>
    <property type="evidence" value="ECO:0007669"/>
    <property type="project" value="TreeGrafter"/>
</dbReference>
<reference evidence="11 12" key="1">
    <citation type="submission" date="2018-07" db="EMBL/GenBank/DDBJ databases">
        <title>Genomic Encyclopedia of Type Strains, Phase III (KMG-III): the genomes of soil and plant-associated and newly described type strains.</title>
        <authorList>
            <person name="Whitman W."/>
        </authorList>
    </citation>
    <scope>NUCLEOTIDE SEQUENCE [LARGE SCALE GENOMIC DNA]</scope>
    <source>
        <strain evidence="11 12">CECT 7731</strain>
    </source>
</reference>
<evidence type="ECO:0000256" key="5">
    <source>
        <dbReference type="ARBA" id="ARBA00022692"/>
    </source>
</evidence>
<evidence type="ECO:0000256" key="3">
    <source>
        <dbReference type="ARBA" id="ARBA00022448"/>
    </source>
</evidence>
<gene>
    <name evidence="11" type="ORF">DFP77_12311</name>
</gene>
<evidence type="ECO:0000256" key="6">
    <source>
        <dbReference type="ARBA" id="ARBA00022989"/>
    </source>
</evidence>
<keyword evidence="6 9" id="KW-1133">Transmembrane helix</keyword>
<keyword evidence="3 9" id="KW-0813">Transport</keyword>
<keyword evidence="7" id="KW-0625">Polysaccharide transport</keyword>
<organism evidence="11 12">
    <name type="scientific">Marinomonas foliarum</name>
    <dbReference type="NCBI Taxonomy" id="491950"/>
    <lineage>
        <taxon>Bacteria</taxon>
        <taxon>Pseudomonadati</taxon>
        <taxon>Pseudomonadota</taxon>
        <taxon>Gammaproteobacteria</taxon>
        <taxon>Oceanospirillales</taxon>
        <taxon>Oceanospirillaceae</taxon>
        <taxon>Marinomonas</taxon>
    </lineage>
</organism>
<feature type="domain" description="ABC transmembrane type-2" evidence="10">
    <location>
        <begin position="32"/>
        <end position="256"/>
    </location>
</feature>
<accession>A0A368ZTP2</accession>
<dbReference type="AlphaFoldDB" id="A0A368ZTP2"/>
<dbReference type="EMBL" id="QPJQ01000023">
    <property type="protein sequence ID" value="RCX00362.1"/>
    <property type="molecule type" value="Genomic_DNA"/>
</dbReference>
<dbReference type="GO" id="GO:0140359">
    <property type="term" value="F:ABC-type transporter activity"/>
    <property type="evidence" value="ECO:0007669"/>
    <property type="project" value="InterPro"/>
</dbReference>
<feature type="transmembrane region" description="Helical" evidence="9">
    <location>
        <begin position="30"/>
        <end position="51"/>
    </location>
</feature>
<sequence length="264" mass="29939">MKEDLGTIWQYRGFMWASVKRDFQTRYQSSLLGIAWLVIQPLAMILVYTLIFSKVMQAKIPGNDSGFAYSIYLCSGLLAWGFFAEQLNRTKSTFIENANLMKKVTFPKFCLPIIVAITALINFFIIYSLFTVFLVLSGNFPGISFLAIFPILFIQLLFTLGLGVALGVLNVFFRDVGQLVDVALQFLFWGTPIVYTIAIIPEWAHFYIFLNPMVHFIEAYQNIMLTQSLPTLNDSIQLCALAITSLVIGLYLFKKHSGDMVDEL</sequence>
<feature type="transmembrane region" description="Helical" evidence="9">
    <location>
        <begin position="179"/>
        <end position="200"/>
    </location>
</feature>